<dbReference type="InParanoid" id="A0A1Z5J9K0"/>
<accession>A0A1Z5J9K0</accession>
<keyword evidence="3" id="KW-1185">Reference proteome</keyword>
<protein>
    <submittedName>
        <fullName evidence="2">Uncharacterized protein</fullName>
    </submittedName>
</protein>
<feature type="region of interest" description="Disordered" evidence="1">
    <location>
        <begin position="32"/>
        <end position="52"/>
    </location>
</feature>
<name>A0A1Z5J9K0_FISSO</name>
<comment type="caution">
    <text evidence="2">The sequence shown here is derived from an EMBL/GenBank/DDBJ whole genome shotgun (WGS) entry which is preliminary data.</text>
</comment>
<organism evidence="2 3">
    <name type="scientific">Fistulifera solaris</name>
    <name type="common">Oleaginous diatom</name>
    <dbReference type="NCBI Taxonomy" id="1519565"/>
    <lineage>
        <taxon>Eukaryota</taxon>
        <taxon>Sar</taxon>
        <taxon>Stramenopiles</taxon>
        <taxon>Ochrophyta</taxon>
        <taxon>Bacillariophyta</taxon>
        <taxon>Bacillariophyceae</taxon>
        <taxon>Bacillariophycidae</taxon>
        <taxon>Naviculales</taxon>
        <taxon>Naviculaceae</taxon>
        <taxon>Fistulifera</taxon>
    </lineage>
</organism>
<dbReference type="AlphaFoldDB" id="A0A1Z5J9K0"/>
<proteinExistence type="predicted"/>
<sequence length="180" mass="19368">MKKKPLKDCPAAGNMKPPQVFDRTHRKVIVSSPLQSGYDHPRKSTSSGRVIGFPKAPGLPVGTVNLKRIRSNLSTNSGITFEDTTTATGGASITPFCDDALLDHVSCYFIQLGHDVTELRNRVNAEMDKIGTTVGTTITQYSQRASVGLGDIGNSMSQTWEHANQAISSSIKPHDRSGKG</sequence>
<dbReference type="Proteomes" id="UP000198406">
    <property type="component" value="Unassembled WGS sequence"/>
</dbReference>
<evidence type="ECO:0000256" key="1">
    <source>
        <dbReference type="SAM" id="MobiDB-lite"/>
    </source>
</evidence>
<reference evidence="2 3" key="1">
    <citation type="journal article" date="2015" name="Plant Cell">
        <title>Oil accumulation by the oleaginous diatom Fistulifera solaris as revealed by the genome and transcriptome.</title>
        <authorList>
            <person name="Tanaka T."/>
            <person name="Maeda Y."/>
            <person name="Veluchamy A."/>
            <person name="Tanaka M."/>
            <person name="Abida H."/>
            <person name="Marechal E."/>
            <person name="Bowler C."/>
            <person name="Muto M."/>
            <person name="Sunaga Y."/>
            <person name="Tanaka M."/>
            <person name="Yoshino T."/>
            <person name="Taniguchi T."/>
            <person name="Fukuda Y."/>
            <person name="Nemoto M."/>
            <person name="Matsumoto M."/>
            <person name="Wong P.S."/>
            <person name="Aburatani S."/>
            <person name="Fujibuchi W."/>
        </authorList>
    </citation>
    <scope>NUCLEOTIDE SEQUENCE [LARGE SCALE GENOMIC DNA]</scope>
    <source>
        <strain evidence="2 3">JPCC DA0580</strain>
    </source>
</reference>
<gene>
    <name evidence="2" type="ORF">FisN_21Lh130</name>
</gene>
<evidence type="ECO:0000313" key="2">
    <source>
        <dbReference type="EMBL" id="GAX10431.1"/>
    </source>
</evidence>
<evidence type="ECO:0000313" key="3">
    <source>
        <dbReference type="Proteomes" id="UP000198406"/>
    </source>
</evidence>
<dbReference type="EMBL" id="BDSP01000017">
    <property type="protein sequence ID" value="GAX10431.1"/>
    <property type="molecule type" value="Genomic_DNA"/>
</dbReference>